<keyword evidence="1" id="KW-0175">Coiled coil</keyword>
<evidence type="ECO:0000313" key="4">
    <source>
        <dbReference type="Proteomes" id="UP000275846"/>
    </source>
</evidence>
<sequence>MSTFEEDLDQLAILLERGLRKRIPKKSSPSNGLSKEKPSLQTSSHSTSWKVPTKTKYDRKAIIVEYTSSSDELSDDLNSSSSVDDTRREDVTNYSFVPGSPSRETPYCIRHNGFLSLGRGSLGALNAREKRKLSELLSKKIRSQSADAVLMAERVKYAKKAEETPSQTKSSKSVRWKPGRKLESHRLPNESTQSAALPNEKSKADVQPEIEALKKQHRNEIAELTSRNQEELLQTQRNAEEKYQSLRLTLDLLEAKLAQAMITSASLHSLSAEKKENHELQVRLESTLTEMSVHEKHFRADMEKAEMMHREQMANLEELCRRQSADASQVLTETMVTKLNKQLAEWTSRLQAEKAVIERELMELQEAKTSNERLQMEIEETRQRLRDAINAENKTQNWQAAFKKTTQRKLKDLKANHMASLAEIRRQSRAQMEVDRKRYEERHSEETARHAEELKAAVDRLQAQRDEIEEGYKSKLLEASMNLRDALEREKARTCSTEETLRRREREWLEADEARQAEEEQRSAQMLPADVQSHLESVINSLRAQVEILRKRAKLLEEANASLTSPPGAQNQRRIPTGNRNFVVPGKGTSKHDYRPTSVEPSLCYGDFPPPPAELLVPLPKGEQVSEAGEAE</sequence>
<dbReference type="EMBL" id="UYSU01034382">
    <property type="protein sequence ID" value="VDL94314.1"/>
    <property type="molecule type" value="Genomic_DNA"/>
</dbReference>
<protein>
    <submittedName>
        <fullName evidence="5">Centrosomal protein of 131 kDa</fullName>
    </submittedName>
</protein>
<feature type="region of interest" description="Disordered" evidence="2">
    <location>
        <begin position="19"/>
        <end position="54"/>
    </location>
</feature>
<feature type="coiled-coil region" evidence="1">
    <location>
        <begin position="429"/>
        <end position="478"/>
    </location>
</feature>
<feature type="compositionally biased region" description="Low complexity" evidence="2">
    <location>
        <begin position="72"/>
        <end position="83"/>
    </location>
</feature>
<gene>
    <name evidence="3" type="ORF">SSLN_LOCUS7929</name>
</gene>
<feature type="compositionally biased region" description="Polar residues" evidence="2">
    <location>
        <begin position="562"/>
        <end position="580"/>
    </location>
</feature>
<feature type="region of interest" description="Disordered" evidence="2">
    <location>
        <begin position="562"/>
        <end position="632"/>
    </location>
</feature>
<feature type="coiled-coil region" evidence="1">
    <location>
        <begin position="214"/>
        <end position="391"/>
    </location>
</feature>
<feature type="compositionally biased region" description="Polar residues" evidence="2">
    <location>
        <begin position="27"/>
        <end position="50"/>
    </location>
</feature>
<proteinExistence type="predicted"/>
<dbReference type="AlphaFoldDB" id="A0A183SUN1"/>
<keyword evidence="4" id="KW-1185">Reference proteome</keyword>
<evidence type="ECO:0000256" key="2">
    <source>
        <dbReference type="SAM" id="MobiDB-lite"/>
    </source>
</evidence>
<dbReference type="STRING" id="70667.A0A183SUN1"/>
<evidence type="ECO:0000313" key="5">
    <source>
        <dbReference type="WBParaSite" id="SSLN_0000823301-mRNA-1"/>
    </source>
</evidence>
<reference evidence="5" key="1">
    <citation type="submission" date="2016-06" db="UniProtKB">
        <authorList>
            <consortium name="WormBaseParasite"/>
        </authorList>
    </citation>
    <scope>IDENTIFICATION</scope>
</reference>
<organism evidence="5">
    <name type="scientific">Schistocephalus solidus</name>
    <name type="common">Tapeworm</name>
    <dbReference type="NCBI Taxonomy" id="70667"/>
    <lineage>
        <taxon>Eukaryota</taxon>
        <taxon>Metazoa</taxon>
        <taxon>Spiralia</taxon>
        <taxon>Lophotrochozoa</taxon>
        <taxon>Platyhelminthes</taxon>
        <taxon>Cestoda</taxon>
        <taxon>Eucestoda</taxon>
        <taxon>Diphyllobothriidea</taxon>
        <taxon>Diphyllobothriidae</taxon>
        <taxon>Schistocephalus</taxon>
    </lineage>
</organism>
<accession>A0A183SUN1</accession>
<feature type="region of interest" description="Disordered" evidence="2">
    <location>
        <begin position="72"/>
        <end position="97"/>
    </location>
</feature>
<reference evidence="3 4" key="2">
    <citation type="submission" date="2018-11" db="EMBL/GenBank/DDBJ databases">
        <authorList>
            <consortium name="Pathogen Informatics"/>
        </authorList>
    </citation>
    <scope>NUCLEOTIDE SEQUENCE [LARGE SCALE GENOMIC DNA]</scope>
    <source>
        <strain evidence="3 4">NST_G2</strain>
    </source>
</reference>
<evidence type="ECO:0000313" key="3">
    <source>
        <dbReference type="EMBL" id="VDL94314.1"/>
    </source>
</evidence>
<evidence type="ECO:0000256" key="1">
    <source>
        <dbReference type="SAM" id="Coils"/>
    </source>
</evidence>
<dbReference type="OrthoDB" id="78101at2759"/>
<feature type="region of interest" description="Disordered" evidence="2">
    <location>
        <begin position="159"/>
        <end position="205"/>
    </location>
</feature>
<name>A0A183SUN1_SCHSO</name>
<dbReference type="Proteomes" id="UP000275846">
    <property type="component" value="Unassembled WGS sequence"/>
</dbReference>
<dbReference type="WBParaSite" id="SSLN_0000823301-mRNA-1">
    <property type="protein sequence ID" value="SSLN_0000823301-mRNA-1"/>
    <property type="gene ID" value="SSLN_0000823301"/>
</dbReference>